<evidence type="ECO:0000313" key="3">
    <source>
        <dbReference type="EMBL" id="MBK1620105.1"/>
    </source>
</evidence>
<gene>
    <name evidence="3" type="ORF">CKO42_16985</name>
</gene>
<feature type="chain" id="PRO_5040946096" evidence="2">
    <location>
        <begin position="30"/>
        <end position="90"/>
    </location>
</feature>
<feature type="region of interest" description="Disordered" evidence="1">
    <location>
        <begin position="55"/>
        <end position="90"/>
    </location>
</feature>
<sequence length="90" mass="8733">MSKNTMTPAAAVIGAALVGSLSMANLAHSAENPFAAEQLDGGYLMLAEGSCGEGKCGGKSDGEGKCGEGKCGNKDDGEGKCGEGKCGGTS</sequence>
<keyword evidence="2" id="KW-0732">Signal</keyword>
<proteinExistence type="predicted"/>
<dbReference type="EMBL" id="NRRY01000032">
    <property type="protein sequence ID" value="MBK1620105.1"/>
    <property type="molecule type" value="Genomic_DNA"/>
</dbReference>
<organism evidence="3 4">
    <name type="scientific">Lamprobacter modestohalophilus</name>
    <dbReference type="NCBI Taxonomy" id="1064514"/>
    <lineage>
        <taxon>Bacteria</taxon>
        <taxon>Pseudomonadati</taxon>
        <taxon>Pseudomonadota</taxon>
        <taxon>Gammaproteobacteria</taxon>
        <taxon>Chromatiales</taxon>
        <taxon>Chromatiaceae</taxon>
        <taxon>Lamprobacter</taxon>
    </lineage>
</organism>
<reference evidence="3 4" key="1">
    <citation type="journal article" date="2020" name="Microorganisms">
        <title>Osmotic Adaptation and Compatible Solute Biosynthesis of Phototrophic Bacteria as Revealed from Genome Analyses.</title>
        <authorList>
            <person name="Imhoff J.F."/>
            <person name="Rahn T."/>
            <person name="Kunzel S."/>
            <person name="Keller A."/>
            <person name="Neulinger S.C."/>
        </authorList>
    </citation>
    <scope>NUCLEOTIDE SEQUENCE [LARGE SCALE GENOMIC DNA]</scope>
    <source>
        <strain evidence="3 4">DSM 25653</strain>
    </source>
</reference>
<keyword evidence="4" id="KW-1185">Reference proteome</keyword>
<dbReference type="AlphaFoldDB" id="A0A9X0WBH5"/>
<feature type="signal peptide" evidence="2">
    <location>
        <begin position="1"/>
        <end position="29"/>
    </location>
</feature>
<evidence type="ECO:0000256" key="1">
    <source>
        <dbReference type="SAM" id="MobiDB-lite"/>
    </source>
</evidence>
<evidence type="ECO:0000313" key="4">
    <source>
        <dbReference type="Proteomes" id="UP001138768"/>
    </source>
</evidence>
<dbReference type="Proteomes" id="UP001138768">
    <property type="component" value="Unassembled WGS sequence"/>
</dbReference>
<dbReference type="RefSeq" id="WP_200246601.1">
    <property type="nucleotide sequence ID" value="NZ_NRRY01000032.1"/>
</dbReference>
<protein>
    <submittedName>
        <fullName evidence="3">Low-complexity protein</fullName>
    </submittedName>
</protein>
<comment type="caution">
    <text evidence="3">The sequence shown here is derived from an EMBL/GenBank/DDBJ whole genome shotgun (WGS) entry which is preliminary data.</text>
</comment>
<accession>A0A9X0WBH5</accession>
<evidence type="ECO:0000256" key="2">
    <source>
        <dbReference type="SAM" id="SignalP"/>
    </source>
</evidence>
<name>A0A9X0WBH5_9GAMM</name>
<feature type="compositionally biased region" description="Basic and acidic residues" evidence="1">
    <location>
        <begin position="56"/>
        <end position="83"/>
    </location>
</feature>